<keyword evidence="1" id="KW-0812">Transmembrane</keyword>
<keyword evidence="1" id="KW-0472">Membrane</keyword>
<evidence type="ECO:0000313" key="3">
    <source>
        <dbReference type="Proteomes" id="UP000326759"/>
    </source>
</evidence>
<keyword evidence="3" id="KW-1185">Reference proteome</keyword>
<proteinExistence type="predicted"/>
<comment type="caution">
    <text evidence="2">The sequence shown here is derived from an EMBL/GenBank/DDBJ whole genome shotgun (WGS) entry which is preliminary data.</text>
</comment>
<gene>
    <name evidence="2" type="ORF">Anas_09940</name>
</gene>
<feature type="transmembrane region" description="Helical" evidence="1">
    <location>
        <begin position="236"/>
        <end position="260"/>
    </location>
</feature>
<dbReference type="EMBL" id="SEYY01005234">
    <property type="protein sequence ID" value="KAB7503397.1"/>
    <property type="molecule type" value="Genomic_DNA"/>
</dbReference>
<evidence type="ECO:0000256" key="1">
    <source>
        <dbReference type="SAM" id="Phobius"/>
    </source>
</evidence>
<name>A0A5N5TAW8_9CRUS</name>
<evidence type="ECO:0000313" key="2">
    <source>
        <dbReference type="EMBL" id="KAB7503397.1"/>
    </source>
</evidence>
<accession>A0A5N5TAW8</accession>
<organism evidence="2 3">
    <name type="scientific">Armadillidium nasatum</name>
    <dbReference type="NCBI Taxonomy" id="96803"/>
    <lineage>
        <taxon>Eukaryota</taxon>
        <taxon>Metazoa</taxon>
        <taxon>Ecdysozoa</taxon>
        <taxon>Arthropoda</taxon>
        <taxon>Crustacea</taxon>
        <taxon>Multicrustacea</taxon>
        <taxon>Malacostraca</taxon>
        <taxon>Eumalacostraca</taxon>
        <taxon>Peracarida</taxon>
        <taxon>Isopoda</taxon>
        <taxon>Oniscidea</taxon>
        <taxon>Crinocheta</taxon>
        <taxon>Armadillidiidae</taxon>
        <taxon>Armadillidium</taxon>
    </lineage>
</organism>
<keyword evidence="1" id="KW-1133">Transmembrane helix</keyword>
<reference evidence="2 3" key="1">
    <citation type="journal article" date="2019" name="PLoS Biol.">
        <title>Sex chromosomes control vertical transmission of feminizing Wolbachia symbionts in an isopod.</title>
        <authorList>
            <person name="Becking T."/>
            <person name="Chebbi M.A."/>
            <person name="Giraud I."/>
            <person name="Moumen B."/>
            <person name="Laverre T."/>
            <person name="Caubet Y."/>
            <person name="Peccoud J."/>
            <person name="Gilbert C."/>
            <person name="Cordaux R."/>
        </authorList>
    </citation>
    <scope>NUCLEOTIDE SEQUENCE [LARGE SCALE GENOMIC DNA]</scope>
    <source>
        <strain evidence="2">ANa2</strain>
        <tissue evidence="2">Whole body excluding digestive tract and cuticle</tissue>
    </source>
</reference>
<protein>
    <submittedName>
        <fullName evidence="2">Uncharacterized protein</fullName>
    </submittedName>
</protein>
<sequence length="307" mass="34795">MSFDYRSDIYLLSTALDVKLDGKKVEFIKPKIPRWYTVSHFHEVAVSFQGNIVEFKCSYNNSKKPNDVLPISSGLQIFTSSTKKTLIEDVEIKETFSLSPVTSSKPENLKIKSESNVSTNETSFHNNITEQVNKMVNESFFNTEIKETNKLPLTTVSISVNKTVDEKEHASESPEQVTNLINISIEIPNATLDRQGNLLPTILPDLNYSNFENGPPESSQSCLNGNCEEGQYSHNYIVALCLFGILGAMVLIAIVISVVFHRKKKKLMISSRARPNNRLRQQIFEKEIAAENQLMLRQMEHTYEELP</sequence>
<dbReference type="Proteomes" id="UP000326759">
    <property type="component" value="Unassembled WGS sequence"/>
</dbReference>
<dbReference type="AlphaFoldDB" id="A0A5N5TAW8"/>